<organism evidence="2">
    <name type="scientific">bioreactor metagenome</name>
    <dbReference type="NCBI Taxonomy" id="1076179"/>
    <lineage>
        <taxon>unclassified sequences</taxon>
        <taxon>metagenomes</taxon>
        <taxon>ecological metagenomes</taxon>
    </lineage>
</organism>
<feature type="transmembrane region" description="Helical" evidence="1">
    <location>
        <begin position="68"/>
        <end position="92"/>
    </location>
</feature>
<protein>
    <submittedName>
        <fullName evidence="2">Uncharacterized protein</fullName>
    </submittedName>
</protein>
<sequence>MIIEIISVAFSVSLILFVLASIANAIVVTIIMSILRKSDYPLATRTTFIFDEFWKFKKIRRATRYNYLLYKLYLIILFTAILSFASLIIISISMAV</sequence>
<evidence type="ECO:0000256" key="1">
    <source>
        <dbReference type="SAM" id="Phobius"/>
    </source>
</evidence>
<accession>A0A644Y285</accession>
<proteinExistence type="predicted"/>
<keyword evidence="1" id="KW-0472">Membrane</keyword>
<name>A0A644Y285_9ZZZZ</name>
<reference evidence="2" key="1">
    <citation type="submission" date="2019-08" db="EMBL/GenBank/DDBJ databases">
        <authorList>
            <person name="Kucharzyk K."/>
            <person name="Murdoch R.W."/>
            <person name="Higgins S."/>
            <person name="Loffler F."/>
        </authorList>
    </citation>
    <scope>NUCLEOTIDE SEQUENCE</scope>
</reference>
<comment type="caution">
    <text evidence="2">The sequence shown here is derived from an EMBL/GenBank/DDBJ whole genome shotgun (WGS) entry which is preliminary data.</text>
</comment>
<dbReference type="EMBL" id="VSSQ01003768">
    <property type="protein sequence ID" value="MPM22257.1"/>
    <property type="molecule type" value="Genomic_DNA"/>
</dbReference>
<keyword evidence="1" id="KW-1133">Transmembrane helix</keyword>
<keyword evidence="1" id="KW-0812">Transmembrane</keyword>
<evidence type="ECO:0000313" key="2">
    <source>
        <dbReference type="EMBL" id="MPM22257.1"/>
    </source>
</evidence>
<dbReference type="AlphaFoldDB" id="A0A644Y285"/>
<feature type="transmembrane region" description="Helical" evidence="1">
    <location>
        <begin position="6"/>
        <end position="35"/>
    </location>
</feature>
<gene>
    <name evidence="2" type="ORF">SDC9_68708</name>
</gene>